<dbReference type="InterPro" id="IPR001296">
    <property type="entry name" value="Glyco_trans_1"/>
</dbReference>
<dbReference type="PANTHER" id="PTHR45947:SF3">
    <property type="entry name" value="SULFOQUINOVOSYL TRANSFERASE SQD2"/>
    <property type="match status" value="1"/>
</dbReference>
<reference evidence="2" key="1">
    <citation type="submission" date="2016-08" db="EMBL/GenBank/DDBJ databases">
        <title>Complete Genome Seqeunce of Paenibacillus sp. BIHB 4019 from tea rhizoplane.</title>
        <authorList>
            <person name="Thakur R."/>
            <person name="Swarnkar M.K."/>
            <person name="Gulati A."/>
        </authorList>
    </citation>
    <scope>NUCLEOTIDE SEQUENCE [LARGE SCALE GENOMIC DNA]</scope>
    <source>
        <strain evidence="2">BIHB4019</strain>
    </source>
</reference>
<dbReference type="Pfam" id="PF00534">
    <property type="entry name" value="Glycos_transf_1"/>
    <property type="match status" value="1"/>
</dbReference>
<evidence type="ECO:0000259" key="1">
    <source>
        <dbReference type="Pfam" id="PF00534"/>
    </source>
</evidence>
<gene>
    <name evidence="2" type="ORF">BBD42_16725</name>
</gene>
<evidence type="ECO:0000313" key="2">
    <source>
        <dbReference type="EMBL" id="ANY67933.1"/>
    </source>
</evidence>
<dbReference type="GO" id="GO:0016757">
    <property type="term" value="F:glycosyltransferase activity"/>
    <property type="evidence" value="ECO:0007669"/>
    <property type="project" value="InterPro"/>
</dbReference>
<dbReference type="SUPFAM" id="SSF53756">
    <property type="entry name" value="UDP-Glycosyltransferase/glycogen phosphorylase"/>
    <property type="match status" value="1"/>
</dbReference>
<dbReference type="AlphaFoldDB" id="A0A1B2DJP7"/>
<proteinExistence type="predicted"/>
<dbReference type="PANTHER" id="PTHR45947">
    <property type="entry name" value="SULFOQUINOVOSYL TRANSFERASE SQD2"/>
    <property type="match status" value="1"/>
</dbReference>
<sequence length="378" mass="43536">MNKVLLLTNTIAPYRIPVLNKLHRDDNTSLTVWYLEEKEQNRKWDIDYGEIEYAYKCLPGVHAFIQKLDMGVHINPGIFWRLMKHNPDVVITSGYDSPGYWSALFYSKLFRKKFIVWWGSTLESSRVQNKLVNTVRKVFFKLTDSFITYGTQSAECLEYYGVSKDKIVIGYNTVDIRFFHKKYTEHKQSKLRSDEGPIKLLFIGQLIERKGLAQIIDAIQQTHSDAAWQLTIVGSGPDEQKLKARVEQYGLTGQISFEGYKQKNELIGYLVEADCLIFPSLIEVWGLVVNEALSTNTFVLASKYAGATKDIIVDKQNGLIIDPLDPQNLKESMDWVFANKRYIQSSWKLKFGLWRKMHPNYYARAVSSAVNRALSTEG</sequence>
<name>A0A1B2DJP7_9BACL</name>
<feature type="domain" description="Glycosyl transferase family 1" evidence="1">
    <location>
        <begin position="187"/>
        <end position="340"/>
    </location>
</feature>
<organism evidence="2">
    <name type="scientific">Paenibacillus sp. BIHB 4019</name>
    <dbReference type="NCBI Taxonomy" id="1870819"/>
    <lineage>
        <taxon>Bacteria</taxon>
        <taxon>Bacillati</taxon>
        <taxon>Bacillota</taxon>
        <taxon>Bacilli</taxon>
        <taxon>Bacillales</taxon>
        <taxon>Paenibacillaceae</taxon>
        <taxon>Paenibacillus</taxon>
    </lineage>
</organism>
<accession>A0A1B2DJP7</accession>
<dbReference type="CDD" id="cd03801">
    <property type="entry name" value="GT4_PimA-like"/>
    <property type="match status" value="1"/>
</dbReference>
<dbReference type="InterPro" id="IPR050194">
    <property type="entry name" value="Glycosyltransferase_grp1"/>
</dbReference>
<dbReference type="RefSeq" id="WP_099519107.1">
    <property type="nucleotide sequence ID" value="NZ_CP016808.1"/>
</dbReference>
<dbReference type="Gene3D" id="3.40.50.2000">
    <property type="entry name" value="Glycogen Phosphorylase B"/>
    <property type="match status" value="2"/>
</dbReference>
<dbReference type="EMBL" id="CP016808">
    <property type="protein sequence ID" value="ANY67933.1"/>
    <property type="molecule type" value="Genomic_DNA"/>
</dbReference>
<protein>
    <recommendedName>
        <fullName evidence="1">Glycosyl transferase family 1 domain-containing protein</fullName>
    </recommendedName>
</protein>